<evidence type="ECO:0000313" key="1">
    <source>
        <dbReference type="EMBL" id="BBE38716.1"/>
    </source>
</evidence>
<sequence length="37" mass="4174">MRHSPLNAALCVFPEFIFINQKVKMRIAENVSSGLLV</sequence>
<proteinExistence type="predicted"/>
<dbReference type="EMBL" id="AB609751">
    <property type="protein sequence ID" value="BBE38716.1"/>
    <property type="molecule type" value="Genomic_DNA"/>
</dbReference>
<reference evidence="1" key="1">
    <citation type="submission" date="2011-01" db="EMBL/GenBank/DDBJ databases">
        <title>Evolutionary Significance of Chromosomal Super-Integrons in Vibrio vulnificus Strains.</title>
        <authorList>
            <person name="Shu H.Y."/>
            <person name="Wu K.M."/>
            <person name="Liu T.T."/>
            <person name="Liu Y.M."/>
            <person name="Liao T.L."/>
            <person name="Hor L.I."/>
            <person name="Tsai S.F."/>
            <person name="Chen C.Y."/>
        </authorList>
    </citation>
    <scope>NUCLEOTIDE SEQUENCE</scope>
    <source>
        <strain evidence="1">CECT4999</strain>
    </source>
</reference>
<name>A0A6S4Q196_VIBVL</name>
<accession>A0A6S4Q196</accession>
<organism evidence="1">
    <name type="scientific">Vibrio vulnificus</name>
    <dbReference type="NCBI Taxonomy" id="672"/>
    <lineage>
        <taxon>Bacteria</taxon>
        <taxon>Pseudomonadati</taxon>
        <taxon>Pseudomonadota</taxon>
        <taxon>Gammaproteobacteria</taxon>
        <taxon>Vibrionales</taxon>
        <taxon>Vibrionaceae</taxon>
        <taxon>Vibrio</taxon>
    </lineage>
</organism>
<dbReference type="AlphaFoldDB" id="A0A6S4Q196"/>
<protein>
    <submittedName>
        <fullName evidence="1">Uncharacterized protein</fullName>
    </submittedName>
</protein>